<protein>
    <submittedName>
        <fullName evidence="1">Uncharacterized protein</fullName>
    </submittedName>
</protein>
<reference evidence="1" key="1">
    <citation type="submission" date="2014-11" db="EMBL/GenBank/DDBJ databases">
        <authorList>
            <person name="Amaro Gonzalez C."/>
        </authorList>
    </citation>
    <scope>NUCLEOTIDE SEQUENCE</scope>
</reference>
<evidence type="ECO:0000313" key="1">
    <source>
        <dbReference type="EMBL" id="JAH03663.1"/>
    </source>
</evidence>
<sequence>MAMPFLQKRTQVQDLLFMKTNKKMYFQFM</sequence>
<reference evidence="1" key="2">
    <citation type="journal article" date="2015" name="Fish Shellfish Immunol.">
        <title>Early steps in the European eel (Anguilla anguilla)-Vibrio vulnificus interaction in the gills: Role of the RtxA13 toxin.</title>
        <authorList>
            <person name="Callol A."/>
            <person name="Pajuelo D."/>
            <person name="Ebbesson L."/>
            <person name="Teles M."/>
            <person name="MacKenzie S."/>
            <person name="Amaro C."/>
        </authorList>
    </citation>
    <scope>NUCLEOTIDE SEQUENCE</scope>
</reference>
<accession>A0A0E9PII6</accession>
<dbReference type="AlphaFoldDB" id="A0A0E9PII6"/>
<proteinExistence type="predicted"/>
<organism evidence="1">
    <name type="scientific">Anguilla anguilla</name>
    <name type="common">European freshwater eel</name>
    <name type="synonym">Muraena anguilla</name>
    <dbReference type="NCBI Taxonomy" id="7936"/>
    <lineage>
        <taxon>Eukaryota</taxon>
        <taxon>Metazoa</taxon>
        <taxon>Chordata</taxon>
        <taxon>Craniata</taxon>
        <taxon>Vertebrata</taxon>
        <taxon>Euteleostomi</taxon>
        <taxon>Actinopterygii</taxon>
        <taxon>Neopterygii</taxon>
        <taxon>Teleostei</taxon>
        <taxon>Anguilliformes</taxon>
        <taxon>Anguillidae</taxon>
        <taxon>Anguilla</taxon>
    </lineage>
</organism>
<name>A0A0E9PII6_ANGAN</name>
<dbReference type="EMBL" id="GBXM01104914">
    <property type="protein sequence ID" value="JAH03663.1"/>
    <property type="molecule type" value="Transcribed_RNA"/>
</dbReference>